<gene>
    <name evidence="2" type="ORF">RND81_09G166000</name>
</gene>
<dbReference type="Proteomes" id="UP001443914">
    <property type="component" value="Unassembled WGS sequence"/>
</dbReference>
<name>A0AAW1INF5_SAPOF</name>
<dbReference type="EMBL" id="JBDFQZ010000009">
    <property type="protein sequence ID" value="KAK9690951.1"/>
    <property type="molecule type" value="Genomic_DNA"/>
</dbReference>
<dbReference type="PANTHER" id="PTHR33156:SF2">
    <property type="entry name" value="OS01G0738000 PROTEIN"/>
    <property type="match status" value="1"/>
</dbReference>
<proteinExistence type="predicted"/>
<dbReference type="AlphaFoldDB" id="A0AAW1INF5"/>
<sequence length="99" mass="10834">MATHYRSAARSLISTAKSSSFLRSPPPSSAHRLRPPPSFARRNPSLSPSRNFGELGCVQSLLPFGNAAAIPRLTAHLSLDMRAFSELFNGTFCRSCQDR</sequence>
<evidence type="ECO:0000313" key="3">
    <source>
        <dbReference type="Proteomes" id="UP001443914"/>
    </source>
</evidence>
<keyword evidence="3" id="KW-1185">Reference proteome</keyword>
<dbReference type="EMBL" id="JBDFQZ010000009">
    <property type="protein sequence ID" value="KAK9690952.1"/>
    <property type="molecule type" value="Genomic_DNA"/>
</dbReference>
<organism evidence="2 3">
    <name type="scientific">Saponaria officinalis</name>
    <name type="common">Common soapwort</name>
    <name type="synonym">Lychnis saponaria</name>
    <dbReference type="NCBI Taxonomy" id="3572"/>
    <lineage>
        <taxon>Eukaryota</taxon>
        <taxon>Viridiplantae</taxon>
        <taxon>Streptophyta</taxon>
        <taxon>Embryophyta</taxon>
        <taxon>Tracheophyta</taxon>
        <taxon>Spermatophyta</taxon>
        <taxon>Magnoliopsida</taxon>
        <taxon>eudicotyledons</taxon>
        <taxon>Gunneridae</taxon>
        <taxon>Pentapetalae</taxon>
        <taxon>Caryophyllales</taxon>
        <taxon>Caryophyllaceae</taxon>
        <taxon>Caryophylleae</taxon>
        <taxon>Saponaria</taxon>
    </lineage>
</organism>
<feature type="region of interest" description="Disordered" evidence="1">
    <location>
        <begin position="16"/>
        <end position="47"/>
    </location>
</feature>
<dbReference type="EMBL" id="JBDFQZ010000009">
    <property type="protein sequence ID" value="KAK9690956.1"/>
    <property type="molecule type" value="Genomic_DNA"/>
</dbReference>
<evidence type="ECO:0000313" key="2">
    <source>
        <dbReference type="EMBL" id="KAK9690951.1"/>
    </source>
</evidence>
<comment type="caution">
    <text evidence="2">The sequence shown here is derived from an EMBL/GenBank/DDBJ whole genome shotgun (WGS) entry which is preliminary data.</text>
</comment>
<protein>
    <submittedName>
        <fullName evidence="2">Uncharacterized protein</fullName>
    </submittedName>
</protein>
<dbReference type="PANTHER" id="PTHR33156">
    <property type="entry name" value="OS02G0230000 PROTEIN"/>
    <property type="match status" value="1"/>
</dbReference>
<dbReference type="InterPro" id="IPR043459">
    <property type="entry name" value="NFD6/NOXY2-like"/>
</dbReference>
<reference evidence="2 3" key="1">
    <citation type="submission" date="2024-03" db="EMBL/GenBank/DDBJ databases">
        <title>WGS assembly of Saponaria officinalis var. Norfolk2.</title>
        <authorList>
            <person name="Jenkins J."/>
            <person name="Shu S."/>
            <person name="Grimwood J."/>
            <person name="Barry K."/>
            <person name="Goodstein D."/>
            <person name="Schmutz J."/>
            <person name="Leebens-Mack J."/>
            <person name="Osbourn A."/>
        </authorList>
    </citation>
    <scope>NUCLEOTIDE SEQUENCE [LARGE SCALE GENOMIC DNA]</scope>
    <source>
        <strain evidence="3">cv. Norfolk2</strain>
        <strain evidence="2">JIC</strain>
        <tissue evidence="2">Leaf</tissue>
    </source>
</reference>
<accession>A0AAW1INF5</accession>
<evidence type="ECO:0000256" key="1">
    <source>
        <dbReference type="SAM" id="MobiDB-lite"/>
    </source>
</evidence>